<dbReference type="KEGG" id="pspc:Strain318_001409"/>
<dbReference type="Proteomes" id="UP001229955">
    <property type="component" value="Chromosome"/>
</dbReference>
<sequence length="63" mass="6669">MTEIPADIRDLLACPRCGGVLRDSRVGGGETLTCDACALVYPVEEGIPVLLAERAQPRTQAEA</sequence>
<evidence type="ECO:0000313" key="3">
    <source>
        <dbReference type="Proteomes" id="UP001229955"/>
    </source>
</evidence>
<protein>
    <submittedName>
        <fullName evidence="2">Uncharacterized protein</fullName>
    </submittedName>
</protein>
<dbReference type="EMBL" id="CP130612">
    <property type="protein sequence ID" value="WKW12129.1"/>
    <property type="molecule type" value="Genomic_DNA"/>
</dbReference>
<accession>A0AA49K053</accession>
<dbReference type="Gene3D" id="2.20.25.10">
    <property type="match status" value="1"/>
</dbReference>
<dbReference type="SUPFAM" id="SSF158997">
    <property type="entry name" value="Trm112p-like"/>
    <property type="match status" value="1"/>
</dbReference>
<name>A0AA49K053_9BACT</name>
<dbReference type="RefSeq" id="WP_367887804.1">
    <property type="nucleotide sequence ID" value="NZ_CP130612.1"/>
</dbReference>
<gene>
    <name evidence="1" type="ORF">Strain138_001409</name>
    <name evidence="2" type="ORF">Strain318_001409</name>
</gene>
<proteinExistence type="predicted"/>
<evidence type="ECO:0000313" key="1">
    <source>
        <dbReference type="EMBL" id="WKW12129.1"/>
    </source>
</evidence>
<evidence type="ECO:0000313" key="2">
    <source>
        <dbReference type="EMBL" id="WKW15038.1"/>
    </source>
</evidence>
<dbReference type="EMBL" id="CP130613">
    <property type="protein sequence ID" value="WKW15038.1"/>
    <property type="molecule type" value="Genomic_DNA"/>
</dbReference>
<dbReference type="AlphaFoldDB" id="A0AA49K053"/>
<dbReference type="Pfam" id="PF03966">
    <property type="entry name" value="Trm112p"/>
    <property type="match status" value="1"/>
</dbReference>
<accession>A0AA49JUB5</accession>
<reference evidence="2" key="1">
    <citation type="submission" date="2023-07" db="EMBL/GenBank/DDBJ databases">
        <authorList>
            <person name="Haufschild T."/>
            <person name="Kallscheuer N."/>
            <person name="Hammer J."/>
            <person name="Kohn T."/>
            <person name="Kabuu M."/>
            <person name="Jogler M."/>
            <person name="Wohfarth N."/>
            <person name="Heuer A."/>
            <person name="Rohde M."/>
            <person name="van Teeseling M.C.F."/>
            <person name="Jogler C."/>
        </authorList>
    </citation>
    <scope>NUCLEOTIDE SEQUENCE</scope>
    <source>
        <strain evidence="1">Strain 138</strain>
        <strain evidence="2">Strain 318</strain>
    </source>
</reference>
<dbReference type="InterPro" id="IPR005651">
    <property type="entry name" value="Trm112-like"/>
</dbReference>
<organism evidence="2 3">
    <name type="scientific">Pseudogemmatithrix spongiicola</name>
    <dbReference type="NCBI Taxonomy" id="3062599"/>
    <lineage>
        <taxon>Bacteria</taxon>
        <taxon>Pseudomonadati</taxon>
        <taxon>Gemmatimonadota</taxon>
        <taxon>Gemmatimonadia</taxon>
        <taxon>Gemmatimonadales</taxon>
        <taxon>Gemmatimonadaceae</taxon>
        <taxon>Pseudogemmatithrix</taxon>
    </lineage>
</organism>
<keyword evidence="3" id="KW-1185">Reference proteome</keyword>